<evidence type="ECO:0000256" key="8">
    <source>
        <dbReference type="ARBA" id="ARBA00022840"/>
    </source>
</evidence>
<dbReference type="Pfam" id="PF02875">
    <property type="entry name" value="Mur_ligase_C"/>
    <property type="match status" value="1"/>
</dbReference>
<feature type="domain" description="Mur ligase central" evidence="17">
    <location>
        <begin position="115"/>
        <end position="296"/>
    </location>
</feature>
<dbReference type="Gene3D" id="3.40.1190.10">
    <property type="entry name" value="Mur-like, catalytic domain"/>
    <property type="match status" value="1"/>
</dbReference>
<keyword evidence="6 14" id="KW-0132">Cell division</keyword>
<dbReference type="PANTHER" id="PTHR43445">
    <property type="entry name" value="UDP-N-ACETYLMURAMATE--L-ALANINE LIGASE-RELATED"/>
    <property type="match status" value="1"/>
</dbReference>
<evidence type="ECO:0000256" key="5">
    <source>
        <dbReference type="ARBA" id="ARBA00022598"/>
    </source>
</evidence>
<evidence type="ECO:0000256" key="3">
    <source>
        <dbReference type="ARBA" id="ARBA00012211"/>
    </source>
</evidence>
<keyword evidence="7 14" id="KW-0547">Nucleotide-binding</keyword>
<reference evidence="18" key="1">
    <citation type="submission" date="2022-12" db="EMBL/GenBank/DDBJ databases">
        <title>New Phytohabitans aurantiacus sp. RD004123 nov., an actinomycete isolated from soil.</title>
        <authorList>
            <person name="Triningsih D.W."/>
            <person name="Harunari E."/>
            <person name="Igarashi Y."/>
        </authorList>
    </citation>
    <scope>NUCLEOTIDE SEQUENCE</scope>
    <source>
        <strain evidence="18">RD004123</strain>
    </source>
</reference>
<evidence type="ECO:0000313" key="18">
    <source>
        <dbReference type="EMBL" id="GLI03566.1"/>
    </source>
</evidence>
<dbReference type="Gene3D" id="3.40.50.720">
    <property type="entry name" value="NAD(P)-binding Rossmann-like Domain"/>
    <property type="match status" value="1"/>
</dbReference>
<dbReference type="NCBIfam" id="TIGR01082">
    <property type="entry name" value="murC"/>
    <property type="match status" value="1"/>
</dbReference>
<dbReference type="PANTHER" id="PTHR43445:SF3">
    <property type="entry name" value="UDP-N-ACETYLMURAMATE--L-ALANINE LIGASE"/>
    <property type="match status" value="1"/>
</dbReference>
<comment type="function">
    <text evidence="14">Cell wall formation.</text>
</comment>
<feature type="binding site" evidence="14">
    <location>
        <begin position="117"/>
        <end position="123"/>
    </location>
    <ligand>
        <name>ATP</name>
        <dbReference type="ChEBI" id="CHEBI:30616"/>
    </ligand>
</feature>
<dbReference type="EC" id="6.3.2.8" evidence="3 14"/>
<sequence length="465" mass="49074">MSDVTAAEDLGTVHLIGIGGVGMSGLARLLLTRGIPVSGSELREWPALVGLRALGGTVHMSHSPSNLDGVDTVVYSTAIPQDHVELVEARQRGLRVLHRSEALAAAMAGRRAIAIAGTHGKTTTTSMATLILQRAGQDPSFVIGGEISEAGSNGHHGTGEYFVVEADESDRSFLLYKPFVAIVTNIDADHLNTYGDLAGLSAAFAEFSRLVEPGGFVVTCADNPGTRAMAEVLRAEGRTVYTYGEAEDADLRLTEVRSSVHGVRYQATLDGESLGEITLPVPGRHLGLNSAAAVLTALRLDLPLEAATQALGSFPGVRRRFERKGVAGAVAVYDEYAYHPTSMTAALETLREVAAGGRLIVVFQPYRVYRTRDLEADLARALAIADEVVMLEVFGPGEVRHPGEGGAALTAAIDLPAESKVFVPSWEDVPAEVVRRARPGDVVVTMGAPPISLMGDELLAALAGR</sequence>
<dbReference type="InterPro" id="IPR000713">
    <property type="entry name" value="Mur_ligase_N"/>
</dbReference>
<keyword evidence="9 14" id="KW-0133">Cell shape</keyword>
<keyword evidence="5 14" id="KW-0436">Ligase</keyword>
<evidence type="ECO:0000256" key="12">
    <source>
        <dbReference type="ARBA" id="ARBA00023316"/>
    </source>
</evidence>
<organism evidence="18 19">
    <name type="scientific">Phytohabitans aurantiacus</name>
    <dbReference type="NCBI Taxonomy" id="3016789"/>
    <lineage>
        <taxon>Bacteria</taxon>
        <taxon>Bacillati</taxon>
        <taxon>Actinomycetota</taxon>
        <taxon>Actinomycetes</taxon>
        <taxon>Micromonosporales</taxon>
        <taxon>Micromonosporaceae</taxon>
    </lineage>
</organism>
<dbReference type="RefSeq" id="WP_281905882.1">
    <property type="nucleotide sequence ID" value="NZ_BSDI01000089.1"/>
</dbReference>
<comment type="caution">
    <text evidence="18">The sequence shown here is derived from an EMBL/GenBank/DDBJ whole genome shotgun (WGS) entry which is preliminary data.</text>
</comment>
<evidence type="ECO:0000313" key="19">
    <source>
        <dbReference type="Proteomes" id="UP001144280"/>
    </source>
</evidence>
<evidence type="ECO:0000259" key="17">
    <source>
        <dbReference type="Pfam" id="PF08245"/>
    </source>
</evidence>
<evidence type="ECO:0000256" key="11">
    <source>
        <dbReference type="ARBA" id="ARBA00023306"/>
    </source>
</evidence>
<evidence type="ECO:0000256" key="1">
    <source>
        <dbReference type="ARBA" id="ARBA00004496"/>
    </source>
</evidence>
<evidence type="ECO:0000256" key="7">
    <source>
        <dbReference type="ARBA" id="ARBA00022741"/>
    </source>
</evidence>
<dbReference type="InterPro" id="IPR036565">
    <property type="entry name" value="Mur-like_cat_sf"/>
</dbReference>
<evidence type="ECO:0000256" key="4">
    <source>
        <dbReference type="ARBA" id="ARBA00022490"/>
    </source>
</evidence>
<evidence type="ECO:0000256" key="2">
    <source>
        <dbReference type="ARBA" id="ARBA00004752"/>
    </source>
</evidence>
<dbReference type="Gene3D" id="3.90.190.20">
    <property type="entry name" value="Mur ligase, C-terminal domain"/>
    <property type="match status" value="1"/>
</dbReference>
<keyword evidence="12 14" id="KW-0961">Cell wall biogenesis/degradation</keyword>
<dbReference type="SUPFAM" id="SSF53244">
    <property type="entry name" value="MurD-like peptide ligases, peptide-binding domain"/>
    <property type="match status" value="1"/>
</dbReference>
<evidence type="ECO:0000256" key="6">
    <source>
        <dbReference type="ARBA" id="ARBA00022618"/>
    </source>
</evidence>
<comment type="subcellular location">
    <subcellularLocation>
        <location evidence="1 14">Cytoplasm</location>
    </subcellularLocation>
</comment>
<evidence type="ECO:0000256" key="14">
    <source>
        <dbReference type="HAMAP-Rule" id="MF_00046"/>
    </source>
</evidence>
<evidence type="ECO:0000256" key="13">
    <source>
        <dbReference type="ARBA" id="ARBA00047833"/>
    </source>
</evidence>
<feature type="domain" description="Mur ligase C-terminal" evidence="16">
    <location>
        <begin position="319"/>
        <end position="448"/>
    </location>
</feature>
<evidence type="ECO:0000259" key="16">
    <source>
        <dbReference type="Pfam" id="PF02875"/>
    </source>
</evidence>
<keyword evidence="8 14" id="KW-0067">ATP-binding</keyword>
<accession>A0ABQ5RAD2</accession>
<comment type="similarity">
    <text evidence="14">Belongs to the MurCDEF family.</text>
</comment>
<evidence type="ECO:0000259" key="15">
    <source>
        <dbReference type="Pfam" id="PF01225"/>
    </source>
</evidence>
<comment type="pathway">
    <text evidence="2 14">Cell wall biogenesis; peptidoglycan biosynthesis.</text>
</comment>
<dbReference type="InterPro" id="IPR005758">
    <property type="entry name" value="UDP-N-AcMur_Ala_ligase_MurC"/>
</dbReference>
<keyword evidence="11 14" id="KW-0131">Cell cycle</keyword>
<dbReference type="EMBL" id="BSDI01000089">
    <property type="protein sequence ID" value="GLI03566.1"/>
    <property type="molecule type" value="Genomic_DNA"/>
</dbReference>
<proteinExistence type="inferred from homology"/>
<protein>
    <recommendedName>
        <fullName evidence="3 14">UDP-N-acetylmuramate--L-alanine ligase</fullName>
        <ecNumber evidence="3 14">6.3.2.8</ecNumber>
    </recommendedName>
    <alternativeName>
        <fullName evidence="14">UDP-N-acetylmuramoyl-L-alanine synthetase</fullName>
    </alternativeName>
</protein>
<feature type="domain" description="Mur ligase N-terminal catalytic" evidence="15">
    <location>
        <begin position="12"/>
        <end position="110"/>
    </location>
</feature>
<dbReference type="SUPFAM" id="SSF51984">
    <property type="entry name" value="MurCD N-terminal domain"/>
    <property type="match status" value="1"/>
</dbReference>
<dbReference type="InterPro" id="IPR004101">
    <property type="entry name" value="Mur_ligase_C"/>
</dbReference>
<evidence type="ECO:0000256" key="9">
    <source>
        <dbReference type="ARBA" id="ARBA00022960"/>
    </source>
</evidence>
<keyword evidence="19" id="KW-1185">Reference proteome</keyword>
<name>A0ABQ5RAD2_9ACTN</name>
<evidence type="ECO:0000256" key="10">
    <source>
        <dbReference type="ARBA" id="ARBA00022984"/>
    </source>
</evidence>
<dbReference type="InterPro" id="IPR050061">
    <property type="entry name" value="MurCDEF_pg_biosynth"/>
</dbReference>
<keyword evidence="4 14" id="KW-0963">Cytoplasm</keyword>
<gene>
    <name evidence="14 18" type="primary">murC</name>
    <name evidence="18" type="ORF">Pa4123_88440</name>
</gene>
<dbReference type="InterPro" id="IPR036615">
    <property type="entry name" value="Mur_ligase_C_dom_sf"/>
</dbReference>
<dbReference type="HAMAP" id="MF_00046">
    <property type="entry name" value="MurC"/>
    <property type="match status" value="1"/>
</dbReference>
<dbReference type="GO" id="GO:0016874">
    <property type="term" value="F:ligase activity"/>
    <property type="evidence" value="ECO:0007669"/>
    <property type="project" value="UniProtKB-KW"/>
</dbReference>
<dbReference type="InterPro" id="IPR013221">
    <property type="entry name" value="Mur_ligase_cen"/>
</dbReference>
<dbReference type="SUPFAM" id="SSF53623">
    <property type="entry name" value="MurD-like peptide ligases, catalytic domain"/>
    <property type="match status" value="1"/>
</dbReference>
<dbReference type="Proteomes" id="UP001144280">
    <property type="component" value="Unassembled WGS sequence"/>
</dbReference>
<dbReference type="Pfam" id="PF08245">
    <property type="entry name" value="Mur_ligase_M"/>
    <property type="match status" value="1"/>
</dbReference>
<comment type="catalytic activity">
    <reaction evidence="13 14">
        <text>UDP-N-acetyl-alpha-D-muramate + L-alanine + ATP = UDP-N-acetyl-alpha-D-muramoyl-L-alanine + ADP + phosphate + H(+)</text>
        <dbReference type="Rhea" id="RHEA:23372"/>
        <dbReference type="ChEBI" id="CHEBI:15378"/>
        <dbReference type="ChEBI" id="CHEBI:30616"/>
        <dbReference type="ChEBI" id="CHEBI:43474"/>
        <dbReference type="ChEBI" id="CHEBI:57972"/>
        <dbReference type="ChEBI" id="CHEBI:70757"/>
        <dbReference type="ChEBI" id="CHEBI:83898"/>
        <dbReference type="ChEBI" id="CHEBI:456216"/>
        <dbReference type="EC" id="6.3.2.8"/>
    </reaction>
</comment>
<keyword evidence="10 14" id="KW-0573">Peptidoglycan synthesis</keyword>
<dbReference type="Pfam" id="PF01225">
    <property type="entry name" value="Mur_ligase"/>
    <property type="match status" value="1"/>
</dbReference>